<keyword evidence="2" id="KW-0732">Signal</keyword>
<dbReference type="STRING" id="938405.SAMN02927895_01669"/>
<dbReference type="PANTHER" id="PTHR10612:SF34">
    <property type="entry name" value="APOLIPOPROTEIN D"/>
    <property type="match status" value="1"/>
</dbReference>
<dbReference type="Pfam" id="PF08212">
    <property type="entry name" value="Lipocalin_2"/>
    <property type="match status" value="1"/>
</dbReference>
<evidence type="ECO:0000313" key="5">
    <source>
        <dbReference type="EMBL" id="SDC47597.1"/>
    </source>
</evidence>
<dbReference type="SUPFAM" id="SSF50814">
    <property type="entry name" value="Lipocalins"/>
    <property type="match status" value="1"/>
</dbReference>
<feature type="lipid moiety-binding region" description="S-diacylglycerol cysteine" evidence="3">
    <location>
        <position position="15"/>
    </location>
</feature>
<dbReference type="AlphaFoldDB" id="A0A1G6LWX9"/>
<keyword evidence="2 3" id="KW-0449">Lipoprotein</keyword>
<keyword evidence="2" id="KW-0998">Cell outer membrane</keyword>
<gene>
    <name evidence="5" type="ORF">SAMN04487779_10011031</name>
</gene>
<dbReference type="RefSeq" id="WP_090661074.1">
    <property type="nucleotide sequence ID" value="NZ_FMZX01000001.1"/>
</dbReference>
<dbReference type="InterPro" id="IPR047202">
    <property type="entry name" value="Lipocalin_Blc-like_dom"/>
</dbReference>
<dbReference type="InterPro" id="IPR022271">
    <property type="entry name" value="Lipocalin_ApoD"/>
</dbReference>
<dbReference type="InterPro" id="IPR002446">
    <property type="entry name" value="Lipocalin_bac"/>
</dbReference>
<dbReference type="GO" id="GO:0006950">
    <property type="term" value="P:response to stress"/>
    <property type="evidence" value="ECO:0007669"/>
    <property type="project" value="UniProtKB-ARBA"/>
</dbReference>
<dbReference type="PROSITE" id="PS51257">
    <property type="entry name" value="PROKAR_LIPOPROTEIN"/>
    <property type="match status" value="1"/>
</dbReference>
<dbReference type="InterPro" id="IPR000566">
    <property type="entry name" value="Lipocln_cytosolic_FA-bd_dom"/>
</dbReference>
<dbReference type="PANTHER" id="PTHR10612">
    <property type="entry name" value="APOLIPOPROTEIN D"/>
    <property type="match status" value="1"/>
</dbReference>
<dbReference type="Proteomes" id="UP000198925">
    <property type="component" value="Unassembled WGS sequence"/>
</dbReference>
<dbReference type="CDD" id="cd19438">
    <property type="entry name" value="lipocalin_Blc-like"/>
    <property type="match status" value="1"/>
</dbReference>
<keyword evidence="2" id="KW-0446">Lipid-binding</keyword>
<name>A0A1G6LWX9_9PROT</name>
<evidence type="ECO:0000256" key="2">
    <source>
        <dbReference type="PIRNR" id="PIRNR036893"/>
    </source>
</evidence>
<comment type="function">
    <text evidence="2">Involved in the storage or transport of lipids necessary for membrane maintenance under stressful conditions. Displays a binding preference for lysophospholipids.</text>
</comment>
<feature type="signal peptide" evidence="2">
    <location>
        <begin position="1"/>
        <end position="18"/>
    </location>
</feature>
<evidence type="ECO:0000256" key="1">
    <source>
        <dbReference type="ARBA" id="ARBA00006889"/>
    </source>
</evidence>
<dbReference type="PRINTS" id="PR01171">
    <property type="entry name" value="BCTLIPOCALIN"/>
</dbReference>
<evidence type="ECO:0000259" key="4">
    <source>
        <dbReference type="Pfam" id="PF08212"/>
    </source>
</evidence>
<feature type="lipid moiety-binding region" description="N-palmitoyl cysteine" evidence="3">
    <location>
        <position position="15"/>
    </location>
</feature>
<keyword evidence="3" id="KW-0564">Palmitate</keyword>
<proteinExistence type="inferred from homology"/>
<reference evidence="5 6" key="1">
    <citation type="submission" date="2016-10" db="EMBL/GenBank/DDBJ databases">
        <authorList>
            <person name="de Groot N.N."/>
        </authorList>
    </citation>
    <scope>NUCLEOTIDE SEQUENCE [LARGE SCALE GENOMIC DNA]</scope>
    <source>
        <strain evidence="5 6">CPCC 100156</strain>
    </source>
</reference>
<evidence type="ECO:0000313" key="6">
    <source>
        <dbReference type="Proteomes" id="UP000198925"/>
    </source>
</evidence>
<keyword evidence="6" id="KW-1185">Reference proteome</keyword>
<protein>
    <recommendedName>
        <fullName evidence="2">Outer membrane lipoprotein Blc</fullName>
    </recommendedName>
</protein>
<feature type="domain" description="Lipocalin/cytosolic fatty-acid binding" evidence="4">
    <location>
        <begin position="30"/>
        <end position="172"/>
    </location>
</feature>
<dbReference type="GO" id="GO:0008289">
    <property type="term" value="F:lipid binding"/>
    <property type="evidence" value="ECO:0007669"/>
    <property type="project" value="UniProtKB-UniRule"/>
</dbReference>
<comment type="similarity">
    <text evidence="1 2">Belongs to the calycin superfamily. Lipocalin family.</text>
</comment>
<feature type="chain" id="PRO_5013435223" description="Outer membrane lipoprotein Blc" evidence="2">
    <location>
        <begin position="19"/>
        <end position="174"/>
    </location>
</feature>
<organism evidence="5 6">
    <name type="scientific">Belnapia rosea</name>
    <dbReference type="NCBI Taxonomy" id="938405"/>
    <lineage>
        <taxon>Bacteria</taxon>
        <taxon>Pseudomonadati</taxon>
        <taxon>Pseudomonadota</taxon>
        <taxon>Alphaproteobacteria</taxon>
        <taxon>Acetobacterales</taxon>
        <taxon>Roseomonadaceae</taxon>
        <taxon>Belnapia</taxon>
    </lineage>
</organism>
<dbReference type="GO" id="GO:0009279">
    <property type="term" value="C:cell outer membrane"/>
    <property type="evidence" value="ECO:0007669"/>
    <property type="project" value="UniProtKB-SubCell"/>
</dbReference>
<comment type="subcellular location">
    <subcellularLocation>
        <location evidence="2">Cell outer membrane</location>
    </subcellularLocation>
</comment>
<keyword evidence="2" id="KW-0472">Membrane</keyword>
<dbReference type="InterPro" id="IPR022272">
    <property type="entry name" value="Lipocalin_CS"/>
</dbReference>
<dbReference type="PIRSF" id="PIRSF036893">
    <property type="entry name" value="Lipocalin_ApoD"/>
    <property type="match status" value="1"/>
</dbReference>
<evidence type="ECO:0000256" key="3">
    <source>
        <dbReference type="PIRSR" id="PIRSR036893-52"/>
    </source>
</evidence>
<dbReference type="InterPro" id="IPR012674">
    <property type="entry name" value="Calycin"/>
</dbReference>
<sequence>MRAALLGALLLLAGCAGAPPADAPRTVPAVELGRYLGTWYEIARLPNRFQDGGGRACEAVTATYSPRDDGGIGVLNRCDDAGQTREAAGRAYSVPGSGDARLRVSFFWPFYGDYWVIGLDPGYRWAVVGAPDRRYLWVLARERRLAPAEWSRAIAIARSEGFAVERLRLTRQPD</sequence>
<accession>A0A1G6LWX9</accession>
<dbReference type="Gene3D" id="2.40.128.20">
    <property type="match status" value="1"/>
</dbReference>
<dbReference type="EMBL" id="FMZX01000001">
    <property type="protein sequence ID" value="SDC47597.1"/>
    <property type="molecule type" value="Genomic_DNA"/>
</dbReference>
<comment type="subunit">
    <text evidence="2">Homodimer.</text>
</comment>
<dbReference type="PROSITE" id="PS00213">
    <property type="entry name" value="LIPOCALIN"/>
    <property type="match status" value="1"/>
</dbReference>